<proteinExistence type="predicted"/>
<reference evidence="2" key="1">
    <citation type="submission" date="2022-06" db="EMBL/GenBank/DDBJ databases">
        <authorList>
            <person name="Sun Q."/>
        </authorList>
    </citation>
    <scope>NUCLEOTIDE SEQUENCE</scope>
    <source>
        <strain evidence="2">S101</strain>
    </source>
</reference>
<name>A0AAJ1BYF2_9HYPH</name>
<dbReference type="InterPro" id="IPR009579">
    <property type="entry name" value="DUF1192"/>
</dbReference>
<accession>A0AAJ1BYF2</accession>
<dbReference type="Proteomes" id="UP001155380">
    <property type="component" value="Unassembled WGS sequence"/>
</dbReference>
<dbReference type="EMBL" id="JAMXLX010000005">
    <property type="protein sequence ID" value="MCO5958542.1"/>
    <property type="molecule type" value="Genomic_DNA"/>
</dbReference>
<keyword evidence="1" id="KW-0175">Coiled coil</keyword>
<protein>
    <submittedName>
        <fullName evidence="2">DUF1192 domain-containing protein</fullName>
    </submittedName>
</protein>
<evidence type="ECO:0000313" key="2">
    <source>
        <dbReference type="EMBL" id="MCO5958542.1"/>
    </source>
</evidence>
<feature type="coiled-coil region" evidence="1">
    <location>
        <begin position="25"/>
        <end position="52"/>
    </location>
</feature>
<organism evidence="2 3">
    <name type="scientific">Ciceribacter sichuanensis</name>
    <dbReference type="NCBI Taxonomy" id="2949647"/>
    <lineage>
        <taxon>Bacteria</taxon>
        <taxon>Pseudomonadati</taxon>
        <taxon>Pseudomonadota</taxon>
        <taxon>Alphaproteobacteria</taxon>
        <taxon>Hyphomicrobiales</taxon>
        <taxon>Rhizobiaceae</taxon>
        <taxon>Ciceribacter</taxon>
    </lineage>
</organism>
<evidence type="ECO:0000313" key="3">
    <source>
        <dbReference type="Proteomes" id="UP001155380"/>
    </source>
</evidence>
<gene>
    <name evidence="2" type="ORF">NBH21_17320</name>
</gene>
<dbReference type="Pfam" id="PF06698">
    <property type="entry name" value="DUF1192"/>
    <property type="match status" value="1"/>
</dbReference>
<sequence>MTFDEERPKKSVTHEIGSDLSSISAEELRARIAVLREEIARIEAEIARKDDSKRAADSFFRPKV</sequence>
<dbReference type="AlphaFoldDB" id="A0AAJ1BYF2"/>
<comment type="caution">
    <text evidence="2">The sequence shown here is derived from an EMBL/GenBank/DDBJ whole genome shotgun (WGS) entry which is preliminary data.</text>
</comment>
<dbReference type="RefSeq" id="WP_250915478.1">
    <property type="nucleotide sequence ID" value="NZ_JAMXLX010000005.1"/>
</dbReference>
<evidence type="ECO:0000256" key="1">
    <source>
        <dbReference type="SAM" id="Coils"/>
    </source>
</evidence>